<dbReference type="Gene3D" id="3.40.50.300">
    <property type="entry name" value="P-loop containing nucleotide triphosphate hydrolases"/>
    <property type="match status" value="1"/>
</dbReference>
<sequence length="453" mass="48315">MNKALVQAVPVINAIINTDNTGVLTIDAREETFQAETVAQLRSQLMARVIAEAGECERPVRVSTMDESGLSGLLVSPDGDVEQEEPQAQEPRDQPMLAVPAGAAGAATVPAPAQAPAPTAPAVRALAPAPVEAPATVPAAAEAPASRRELREAESFLRTQEARSAATHGVRGWLSRVGIRTHPSAKELLERVDAQLVSQHWAGTRTVMVVNRKGGANKTPTVMNLAAVFGRHGGGGVLAYDGNPEVGTLGWRAEQGPHTATALDVLENSGHLLSTSAVYGDVSGYVHHQRADTFDVLRSDDSLVGTHVMTGDDVDLIHQVAAKYYRLIIMDSGNVDRGSDWARMIQHTDQLVVPTTEMEDRAEAALLTLRGLQERDEHAARLAENAVVIVSQSEPGNTSSTQRIADGFRPFVRAVCTVPYDPALKAGLIVHDDLDSRTRRAWLRAGAEVAQGL</sequence>
<accession>A0A5D0XJI1</accession>
<evidence type="ECO:0000313" key="3">
    <source>
        <dbReference type="Proteomes" id="UP000323410"/>
    </source>
</evidence>
<comment type="caution">
    <text evidence="2">The sequence shown here is derived from an EMBL/GenBank/DDBJ whole genome shotgun (WGS) entry which is preliminary data.</text>
</comment>
<evidence type="ECO:0000256" key="1">
    <source>
        <dbReference type="SAM" id="MobiDB-lite"/>
    </source>
</evidence>
<dbReference type="OrthoDB" id="4640801at2"/>
<dbReference type="GO" id="GO:0016887">
    <property type="term" value="F:ATP hydrolysis activity"/>
    <property type="evidence" value="ECO:0007669"/>
    <property type="project" value="TreeGrafter"/>
</dbReference>
<dbReference type="EMBL" id="VSLD01000011">
    <property type="protein sequence ID" value="TYC96613.1"/>
    <property type="molecule type" value="Genomic_DNA"/>
</dbReference>
<evidence type="ECO:0000313" key="2">
    <source>
        <dbReference type="EMBL" id="TYC96613.1"/>
    </source>
</evidence>
<dbReference type="Proteomes" id="UP000323410">
    <property type="component" value="Unassembled WGS sequence"/>
</dbReference>
<dbReference type="InterPro" id="IPR027417">
    <property type="entry name" value="P-loop_NTPase"/>
</dbReference>
<dbReference type="PANTHER" id="PTHR43384:SF14">
    <property type="entry name" value="ESX-1 SECRETION-ASSOCIATED PROTEIN ESPI"/>
    <property type="match status" value="1"/>
</dbReference>
<protein>
    <submittedName>
        <fullName evidence="2">Chromosome partitioning protein ParA</fullName>
    </submittedName>
</protein>
<feature type="region of interest" description="Disordered" evidence="1">
    <location>
        <begin position="63"/>
        <end position="94"/>
    </location>
</feature>
<dbReference type="AlphaFoldDB" id="A0A5D0XJI1"/>
<dbReference type="SUPFAM" id="SSF52540">
    <property type="entry name" value="P-loop containing nucleoside triphosphate hydrolases"/>
    <property type="match status" value="1"/>
</dbReference>
<name>A0A5D0XJI1_9MICC</name>
<dbReference type="GO" id="GO:0005524">
    <property type="term" value="F:ATP binding"/>
    <property type="evidence" value="ECO:0007669"/>
    <property type="project" value="TreeGrafter"/>
</dbReference>
<dbReference type="GO" id="GO:0005829">
    <property type="term" value="C:cytosol"/>
    <property type="evidence" value="ECO:0007669"/>
    <property type="project" value="TreeGrafter"/>
</dbReference>
<dbReference type="GO" id="GO:0051782">
    <property type="term" value="P:negative regulation of cell division"/>
    <property type="evidence" value="ECO:0007669"/>
    <property type="project" value="TreeGrafter"/>
</dbReference>
<gene>
    <name evidence="2" type="ORF">FQ377_13815</name>
</gene>
<reference evidence="2 3" key="1">
    <citation type="submission" date="2019-08" db="EMBL/GenBank/DDBJ databases">
        <title>Genone of Arthrobacter echini P9.</title>
        <authorList>
            <person name="Bowman J.P."/>
        </authorList>
    </citation>
    <scope>NUCLEOTIDE SEQUENCE [LARGE SCALE GENOMIC DNA]</scope>
    <source>
        <strain evidence="2 3">P9</strain>
    </source>
</reference>
<organism evidence="2 3">
    <name type="scientific">Arthrobacter echini</name>
    <dbReference type="NCBI Taxonomy" id="1529066"/>
    <lineage>
        <taxon>Bacteria</taxon>
        <taxon>Bacillati</taxon>
        <taxon>Actinomycetota</taxon>
        <taxon>Actinomycetes</taxon>
        <taxon>Micrococcales</taxon>
        <taxon>Micrococcaceae</taxon>
        <taxon>Arthrobacter</taxon>
    </lineage>
</organism>
<dbReference type="PANTHER" id="PTHR43384">
    <property type="entry name" value="SEPTUM SITE-DETERMINING PROTEIN MIND HOMOLOG, CHLOROPLASTIC-RELATED"/>
    <property type="match status" value="1"/>
</dbReference>
<dbReference type="InterPro" id="IPR050625">
    <property type="entry name" value="ParA/MinD_ATPase"/>
</dbReference>
<dbReference type="GO" id="GO:0009898">
    <property type="term" value="C:cytoplasmic side of plasma membrane"/>
    <property type="evidence" value="ECO:0007669"/>
    <property type="project" value="TreeGrafter"/>
</dbReference>
<proteinExistence type="predicted"/>
<keyword evidence="3" id="KW-1185">Reference proteome</keyword>